<organism evidence="5 8">
    <name type="scientific">Rotaria magnacalcarata</name>
    <dbReference type="NCBI Taxonomy" id="392030"/>
    <lineage>
        <taxon>Eukaryota</taxon>
        <taxon>Metazoa</taxon>
        <taxon>Spiralia</taxon>
        <taxon>Gnathifera</taxon>
        <taxon>Rotifera</taxon>
        <taxon>Eurotatoria</taxon>
        <taxon>Bdelloidea</taxon>
        <taxon>Philodinida</taxon>
        <taxon>Philodinidae</taxon>
        <taxon>Rotaria</taxon>
    </lineage>
</organism>
<dbReference type="EMBL" id="CAJOBJ010159509">
    <property type="protein sequence ID" value="CAF4840211.1"/>
    <property type="molecule type" value="Genomic_DNA"/>
</dbReference>
<gene>
    <name evidence="2" type="ORF">BYL167_LOCUS36428</name>
    <name evidence="3" type="ORF">BYL167_LOCUS44069</name>
    <name evidence="5" type="ORF">GIL414_LOCUS48879</name>
    <name evidence="6" type="ORF">GIL414_LOCUS50376</name>
    <name evidence="4" type="ORF">SMN809_LOCUS43809</name>
    <name evidence="7" type="ORF">SMN809_LOCUS53534</name>
</gene>
<evidence type="ECO:0000313" key="5">
    <source>
        <dbReference type="EMBL" id="CAF4840211.1"/>
    </source>
</evidence>
<feature type="compositionally biased region" description="Acidic residues" evidence="1">
    <location>
        <begin position="30"/>
        <end position="39"/>
    </location>
</feature>
<feature type="non-terminal residue" evidence="5">
    <location>
        <position position="1"/>
    </location>
</feature>
<dbReference type="Proteomes" id="UP000681967">
    <property type="component" value="Unassembled WGS sequence"/>
</dbReference>
<dbReference type="EMBL" id="CAJOBH010118803">
    <property type="protein sequence ID" value="CAF4700367.1"/>
    <property type="molecule type" value="Genomic_DNA"/>
</dbReference>
<feature type="non-terminal residue" evidence="5">
    <location>
        <position position="80"/>
    </location>
</feature>
<evidence type="ECO:0000313" key="3">
    <source>
        <dbReference type="EMBL" id="CAF4700367.1"/>
    </source>
</evidence>
<sequence>DGDTTESYEVEDDKEENHNSKNGNIKNEYDYDDDEEDDNSPTKRKGGQSGRKNIRKIIDDKQLDSQTKQAVEVELERRRR</sequence>
<dbReference type="Proteomes" id="UP000681720">
    <property type="component" value="Unassembled WGS sequence"/>
</dbReference>
<feature type="region of interest" description="Disordered" evidence="1">
    <location>
        <begin position="1"/>
        <end position="80"/>
    </location>
</feature>
<evidence type="ECO:0000313" key="8">
    <source>
        <dbReference type="Proteomes" id="UP000681720"/>
    </source>
</evidence>
<protein>
    <submittedName>
        <fullName evidence="5">Uncharacterized protein</fullName>
    </submittedName>
</protein>
<comment type="caution">
    <text evidence="5">The sequence shown here is derived from an EMBL/GenBank/DDBJ whole genome shotgun (WGS) entry which is preliminary data.</text>
</comment>
<evidence type="ECO:0000313" key="6">
    <source>
        <dbReference type="EMBL" id="CAF4870858.1"/>
    </source>
</evidence>
<dbReference type="EMBL" id="CAJOBJ010167727">
    <property type="protein sequence ID" value="CAF4870858.1"/>
    <property type="molecule type" value="Genomic_DNA"/>
</dbReference>
<evidence type="ECO:0000256" key="1">
    <source>
        <dbReference type="SAM" id="MobiDB-lite"/>
    </source>
</evidence>
<dbReference type="EMBL" id="CAJOBI010184456">
    <property type="protein sequence ID" value="CAF4938698.1"/>
    <property type="molecule type" value="Genomic_DNA"/>
</dbReference>
<evidence type="ECO:0000313" key="7">
    <source>
        <dbReference type="EMBL" id="CAF4938698.1"/>
    </source>
</evidence>
<accession>A0A8S3BPL4</accession>
<evidence type="ECO:0000313" key="4">
    <source>
        <dbReference type="EMBL" id="CAF4719987.1"/>
    </source>
</evidence>
<dbReference type="AlphaFoldDB" id="A0A8S3BPL4"/>
<proteinExistence type="predicted"/>
<name>A0A8S3BPL4_9BILA</name>
<evidence type="ECO:0000313" key="2">
    <source>
        <dbReference type="EMBL" id="CAF4510128.1"/>
    </source>
</evidence>
<dbReference type="EMBL" id="CAJOBI010130062">
    <property type="protein sequence ID" value="CAF4719987.1"/>
    <property type="molecule type" value="Genomic_DNA"/>
</dbReference>
<dbReference type="EMBL" id="CAJOBH010079470">
    <property type="protein sequence ID" value="CAF4510128.1"/>
    <property type="molecule type" value="Genomic_DNA"/>
</dbReference>
<dbReference type="Proteomes" id="UP000676336">
    <property type="component" value="Unassembled WGS sequence"/>
</dbReference>
<reference evidence="5" key="1">
    <citation type="submission" date="2021-02" db="EMBL/GenBank/DDBJ databases">
        <authorList>
            <person name="Nowell W R."/>
        </authorList>
    </citation>
    <scope>NUCLEOTIDE SEQUENCE</scope>
</reference>
<feature type="compositionally biased region" description="Acidic residues" evidence="1">
    <location>
        <begin position="1"/>
        <end position="14"/>
    </location>
</feature>